<organism evidence="3 4">
    <name type="scientific">Bizionia echini</name>
    <dbReference type="NCBI Taxonomy" id="649333"/>
    <lineage>
        <taxon>Bacteria</taxon>
        <taxon>Pseudomonadati</taxon>
        <taxon>Bacteroidota</taxon>
        <taxon>Flavobacteriia</taxon>
        <taxon>Flavobacteriales</taxon>
        <taxon>Flavobacteriaceae</taxon>
        <taxon>Bizionia</taxon>
    </lineage>
</organism>
<dbReference type="RefSeq" id="WP_092208249.1">
    <property type="nucleotide sequence ID" value="NZ_FOVN01000004.1"/>
</dbReference>
<accession>A0A1I5BWR9</accession>
<dbReference type="Proteomes" id="UP000198705">
    <property type="component" value="Unassembled WGS sequence"/>
</dbReference>
<sequence>MSQNNIVIREITQADNAQIAAVIRSVFEELDAPKVGTAYEDAALDVMTETYNKPKMAYFVVVNNQKIIGGCGIAPLEGEAETVCELQKMYFLPEARGLGLGSKMITICLKKAQEFGFESCYLETLPFMVGAQKLYKKVGFQPLSTSMGRTGHYSCNVWMLKQL</sequence>
<feature type="domain" description="N-acetyltransferase" evidence="2">
    <location>
        <begin position="6"/>
        <end position="163"/>
    </location>
</feature>
<dbReference type="Pfam" id="PF00583">
    <property type="entry name" value="Acetyltransf_1"/>
    <property type="match status" value="1"/>
</dbReference>
<evidence type="ECO:0000313" key="4">
    <source>
        <dbReference type="Proteomes" id="UP000198705"/>
    </source>
</evidence>
<evidence type="ECO:0000259" key="2">
    <source>
        <dbReference type="PROSITE" id="PS51186"/>
    </source>
</evidence>
<dbReference type="SUPFAM" id="SSF55729">
    <property type="entry name" value="Acyl-CoA N-acyltransferases (Nat)"/>
    <property type="match status" value="1"/>
</dbReference>
<proteinExistence type="predicted"/>
<dbReference type="PROSITE" id="PS51186">
    <property type="entry name" value="GNAT"/>
    <property type="match status" value="1"/>
</dbReference>
<dbReference type="EMBL" id="FOVN01000004">
    <property type="protein sequence ID" value="SFN79236.1"/>
    <property type="molecule type" value="Genomic_DNA"/>
</dbReference>
<dbReference type="InterPro" id="IPR050769">
    <property type="entry name" value="NAT_camello-type"/>
</dbReference>
<dbReference type="InterPro" id="IPR000182">
    <property type="entry name" value="GNAT_dom"/>
</dbReference>
<keyword evidence="4" id="KW-1185">Reference proteome</keyword>
<dbReference type="PANTHER" id="PTHR13947:SF37">
    <property type="entry name" value="LD18367P"/>
    <property type="match status" value="1"/>
</dbReference>
<gene>
    <name evidence="3" type="ORF">SAMN04487989_10435</name>
</gene>
<dbReference type="Gene3D" id="3.40.630.30">
    <property type="match status" value="1"/>
</dbReference>
<evidence type="ECO:0000313" key="3">
    <source>
        <dbReference type="EMBL" id="SFN79236.1"/>
    </source>
</evidence>
<dbReference type="GO" id="GO:0008080">
    <property type="term" value="F:N-acetyltransferase activity"/>
    <property type="evidence" value="ECO:0007669"/>
    <property type="project" value="InterPro"/>
</dbReference>
<dbReference type="OrthoDB" id="5419426at2"/>
<protein>
    <submittedName>
        <fullName evidence="3">Putative acetyltransferase</fullName>
    </submittedName>
</protein>
<dbReference type="PANTHER" id="PTHR13947">
    <property type="entry name" value="GNAT FAMILY N-ACETYLTRANSFERASE"/>
    <property type="match status" value="1"/>
</dbReference>
<evidence type="ECO:0000256" key="1">
    <source>
        <dbReference type="ARBA" id="ARBA00022679"/>
    </source>
</evidence>
<dbReference type="InterPro" id="IPR016181">
    <property type="entry name" value="Acyl_CoA_acyltransferase"/>
</dbReference>
<keyword evidence="1 3" id="KW-0808">Transferase</keyword>
<name>A0A1I5BWR9_9FLAO</name>
<reference evidence="4" key="1">
    <citation type="submission" date="2016-10" db="EMBL/GenBank/DDBJ databases">
        <authorList>
            <person name="Varghese N."/>
            <person name="Submissions S."/>
        </authorList>
    </citation>
    <scope>NUCLEOTIDE SEQUENCE [LARGE SCALE GENOMIC DNA]</scope>
    <source>
        <strain evidence="4">DSM 23925</strain>
    </source>
</reference>
<dbReference type="STRING" id="649333.SAMN04487989_10435"/>
<dbReference type="CDD" id="cd04301">
    <property type="entry name" value="NAT_SF"/>
    <property type="match status" value="1"/>
</dbReference>
<dbReference type="AlphaFoldDB" id="A0A1I5BWR9"/>